<dbReference type="OrthoDB" id="10516917at2759"/>
<feature type="region of interest" description="Disordered" evidence="1">
    <location>
        <begin position="1"/>
        <end position="157"/>
    </location>
</feature>
<keyword evidence="3" id="KW-1185">Reference proteome</keyword>
<sequence length="157" mass="16899">MSSSRSTNSPSQATISETSKQNQVDEFGGNHDKDIKAKIKTDDNEKAPDSYRDTALAESNTQDAQLQKEGSSEAKPETQGLSDDIKENEGPNTSKPNVVQCTVDKDESVDFAAWKGSGNPSHPKWGPPPYLRDPSASNTNTDPSSGICPGMGLWNSR</sequence>
<evidence type="ECO:0000313" key="3">
    <source>
        <dbReference type="Proteomes" id="UP000078559"/>
    </source>
</evidence>
<reference evidence="2" key="1">
    <citation type="submission" date="2014-12" db="EMBL/GenBank/DDBJ databases">
        <title>Genome Sequence of Valsa Canker Pathogens Uncovers a Specific Adaption of Colonization on Woody Bark.</title>
        <authorList>
            <person name="Yin Z."/>
            <person name="Liu H."/>
            <person name="Gao X."/>
            <person name="Li Z."/>
            <person name="Song N."/>
            <person name="Ke X."/>
            <person name="Dai Q."/>
            <person name="Wu Y."/>
            <person name="Sun Y."/>
            <person name="Xu J.-R."/>
            <person name="Kang Z.K."/>
            <person name="Wang L."/>
            <person name="Huang L."/>
        </authorList>
    </citation>
    <scope>NUCLEOTIDE SEQUENCE [LARGE SCALE GENOMIC DNA]</scope>
    <source>
        <strain evidence="2">03-8</strain>
    </source>
</reference>
<feature type="compositionally biased region" description="Basic and acidic residues" evidence="1">
    <location>
        <begin position="28"/>
        <end position="52"/>
    </location>
</feature>
<feature type="compositionally biased region" description="Polar residues" evidence="1">
    <location>
        <begin position="135"/>
        <end position="144"/>
    </location>
</feature>
<feature type="compositionally biased region" description="Polar residues" evidence="1">
    <location>
        <begin position="57"/>
        <end position="69"/>
    </location>
</feature>
<proteinExistence type="predicted"/>
<feature type="compositionally biased region" description="Polar residues" evidence="1">
    <location>
        <begin position="90"/>
        <end position="100"/>
    </location>
</feature>
<name>A0A194W7U3_CYTMA</name>
<organism evidence="2 3">
    <name type="scientific">Cytospora mali</name>
    <name type="common">Apple Valsa canker fungus</name>
    <name type="synonym">Valsa mali</name>
    <dbReference type="NCBI Taxonomy" id="578113"/>
    <lineage>
        <taxon>Eukaryota</taxon>
        <taxon>Fungi</taxon>
        <taxon>Dikarya</taxon>
        <taxon>Ascomycota</taxon>
        <taxon>Pezizomycotina</taxon>
        <taxon>Sordariomycetes</taxon>
        <taxon>Sordariomycetidae</taxon>
        <taxon>Diaporthales</taxon>
        <taxon>Cytosporaceae</taxon>
        <taxon>Cytospora</taxon>
    </lineage>
</organism>
<gene>
    <name evidence="2" type="ORF">VM1G_08610</name>
</gene>
<evidence type="ECO:0000256" key="1">
    <source>
        <dbReference type="SAM" id="MobiDB-lite"/>
    </source>
</evidence>
<protein>
    <submittedName>
        <fullName evidence="2">Uncharacterized protein</fullName>
    </submittedName>
</protein>
<feature type="compositionally biased region" description="Polar residues" evidence="1">
    <location>
        <begin position="1"/>
        <end position="24"/>
    </location>
</feature>
<evidence type="ECO:0000313" key="2">
    <source>
        <dbReference type="EMBL" id="KUI72556.1"/>
    </source>
</evidence>
<accession>A0A194W7U3</accession>
<dbReference type="EMBL" id="CM003106">
    <property type="protein sequence ID" value="KUI72556.1"/>
    <property type="molecule type" value="Genomic_DNA"/>
</dbReference>
<dbReference type="AlphaFoldDB" id="A0A194W7U3"/>
<dbReference type="Proteomes" id="UP000078559">
    <property type="component" value="Chromosome 9"/>
</dbReference>